<proteinExistence type="predicted"/>
<evidence type="ECO:0000259" key="1">
    <source>
        <dbReference type="Pfam" id="PF13503"/>
    </source>
</evidence>
<evidence type="ECO:0000313" key="2">
    <source>
        <dbReference type="EMBL" id="MBV4545695.1"/>
    </source>
</evidence>
<dbReference type="EMBL" id="JAHSTX010000001">
    <property type="protein sequence ID" value="MBV4545695.1"/>
    <property type="molecule type" value="Genomic_DNA"/>
</dbReference>
<dbReference type="RefSeq" id="WP_217863282.1">
    <property type="nucleotide sequence ID" value="NZ_JAHSTX010000001.1"/>
</dbReference>
<name>A0ABS6RJU0_9PSED</name>
<organism evidence="2 3">
    <name type="scientific">Pseudomonas triticicola</name>
    <dbReference type="NCBI Taxonomy" id="2842345"/>
    <lineage>
        <taxon>Bacteria</taxon>
        <taxon>Pseudomonadati</taxon>
        <taxon>Pseudomonadota</taxon>
        <taxon>Gammaproteobacteria</taxon>
        <taxon>Pseudomonadales</taxon>
        <taxon>Pseudomonadaceae</taxon>
        <taxon>Pseudomonas</taxon>
    </lineage>
</organism>
<comment type="caution">
    <text evidence="2">The sequence shown here is derived from an EMBL/GenBank/DDBJ whole genome shotgun (WGS) entry which is preliminary data.</text>
</comment>
<sequence>MHLVLKPSEELAPTDHPRVQSGTTLWLLADRVRSPEILQEIYKQSDVEVSSLLAGSPHGHLGNASPILVKLKEGLLPDNVRLKLQSDRCGILLAADLPIREHLQYLFTKTCRPHGLVYSRYYDPINWSCLHRSLNDTFKSKLYGPIKHVWTLLPSSTTNEFKWGRWDNPKIQASPLVPDSPLDIPDIFFEMSETLHWHYWIYEQAFNQNLDATDQDLSKAIKQFDELVKSGINQGAHLQSLLPQIFNNPEFTLMPEVKEILDRKIKAHEKISLLESLAKG</sequence>
<protein>
    <submittedName>
        <fullName evidence="2">DUF4123 domain-containing protein</fullName>
    </submittedName>
</protein>
<dbReference type="Pfam" id="PF13503">
    <property type="entry name" value="DUF4123"/>
    <property type="match status" value="1"/>
</dbReference>
<feature type="domain" description="DUF4123" evidence="1">
    <location>
        <begin position="25"/>
        <end position="136"/>
    </location>
</feature>
<reference evidence="2" key="1">
    <citation type="submission" date="2021-06" db="EMBL/GenBank/DDBJ databases">
        <title>Updating the genus Pseudomonas: Description of 43 new species and partition of the Pseudomonas putida group.</title>
        <authorList>
            <person name="Girard L."/>
            <person name="Lood C."/>
            <person name="Vandamme P."/>
            <person name="Rokni-Zadeh H."/>
            <person name="Van Noort V."/>
            <person name="Hofte M."/>
            <person name="Lavigne R."/>
            <person name="De Mot R."/>
        </authorList>
    </citation>
    <scope>NUCLEOTIDE SEQUENCE</scope>
    <source>
        <strain evidence="2">SWRI88</strain>
    </source>
</reference>
<gene>
    <name evidence="2" type="ORF">KVG85_06185</name>
</gene>
<dbReference type="Proteomes" id="UP001048763">
    <property type="component" value="Unassembled WGS sequence"/>
</dbReference>
<accession>A0ABS6RJU0</accession>
<keyword evidence="3" id="KW-1185">Reference proteome</keyword>
<dbReference type="InterPro" id="IPR025391">
    <property type="entry name" value="DUF4123"/>
</dbReference>
<evidence type="ECO:0000313" key="3">
    <source>
        <dbReference type="Proteomes" id="UP001048763"/>
    </source>
</evidence>